<dbReference type="GO" id="GO:0012506">
    <property type="term" value="C:vesicle membrane"/>
    <property type="evidence" value="ECO:0007669"/>
    <property type="project" value="TreeGrafter"/>
</dbReference>
<protein>
    <recommendedName>
        <fullName evidence="2">UBX domain-containing protein</fullName>
    </recommendedName>
</protein>
<feature type="compositionally biased region" description="Low complexity" evidence="1">
    <location>
        <begin position="445"/>
        <end position="458"/>
    </location>
</feature>
<dbReference type="PANTHER" id="PTHR46467">
    <property type="entry name" value="TETHER CONTAINING UBX DOMAIN FOR GLUT4"/>
    <property type="match status" value="1"/>
</dbReference>
<dbReference type="InterPro" id="IPR036339">
    <property type="entry name" value="PUB-like_dom_sf"/>
</dbReference>
<organism evidence="3 4">
    <name type="scientific">Tribonema minus</name>
    <dbReference type="NCBI Taxonomy" id="303371"/>
    <lineage>
        <taxon>Eukaryota</taxon>
        <taxon>Sar</taxon>
        <taxon>Stramenopiles</taxon>
        <taxon>Ochrophyta</taxon>
        <taxon>PX clade</taxon>
        <taxon>Xanthophyceae</taxon>
        <taxon>Tribonematales</taxon>
        <taxon>Tribonemataceae</taxon>
        <taxon>Tribonema</taxon>
    </lineage>
</organism>
<feature type="compositionally biased region" description="Low complexity" evidence="1">
    <location>
        <begin position="233"/>
        <end position="256"/>
    </location>
</feature>
<dbReference type="InterPro" id="IPR029071">
    <property type="entry name" value="Ubiquitin-like_domsf"/>
</dbReference>
<dbReference type="Pfam" id="PF00789">
    <property type="entry name" value="UBX"/>
    <property type="match status" value="1"/>
</dbReference>
<gene>
    <name evidence="3" type="ORF">JKP88DRAFT_98163</name>
</gene>
<feature type="region of interest" description="Disordered" evidence="1">
    <location>
        <begin position="192"/>
        <end position="273"/>
    </location>
</feature>
<dbReference type="PANTHER" id="PTHR46467:SF1">
    <property type="entry name" value="TETHER CONTAINING UBX DOMAIN FOR GLUT4"/>
    <property type="match status" value="1"/>
</dbReference>
<feature type="region of interest" description="Disordered" evidence="1">
    <location>
        <begin position="440"/>
        <end position="485"/>
    </location>
</feature>
<dbReference type="CDD" id="cd16105">
    <property type="entry name" value="Ubl_ASPSCR1_like"/>
    <property type="match status" value="1"/>
</dbReference>
<dbReference type="OrthoDB" id="440781at2759"/>
<evidence type="ECO:0000313" key="4">
    <source>
        <dbReference type="Proteomes" id="UP000664859"/>
    </source>
</evidence>
<dbReference type="Pfam" id="PF11470">
    <property type="entry name" value="TUG-UBL1"/>
    <property type="match status" value="1"/>
</dbReference>
<dbReference type="Gene3D" id="1.20.58.2190">
    <property type="match status" value="1"/>
</dbReference>
<dbReference type="SMART" id="SM00166">
    <property type="entry name" value="UBX"/>
    <property type="match status" value="1"/>
</dbReference>
<dbReference type="InterPro" id="IPR018997">
    <property type="entry name" value="PUB_domain"/>
</dbReference>
<dbReference type="AlphaFoldDB" id="A0A835YJ49"/>
<dbReference type="GO" id="GO:0005737">
    <property type="term" value="C:cytoplasm"/>
    <property type="evidence" value="ECO:0007669"/>
    <property type="project" value="TreeGrafter"/>
</dbReference>
<evidence type="ECO:0000259" key="2">
    <source>
        <dbReference type="PROSITE" id="PS50033"/>
    </source>
</evidence>
<dbReference type="CDD" id="cd09212">
    <property type="entry name" value="PUB"/>
    <property type="match status" value="1"/>
</dbReference>
<comment type="caution">
    <text evidence="3">The sequence shown here is derived from an EMBL/GenBank/DDBJ whole genome shotgun (WGS) entry which is preliminary data.</text>
</comment>
<dbReference type="SMART" id="SM00580">
    <property type="entry name" value="PUG"/>
    <property type="match status" value="1"/>
</dbReference>
<dbReference type="Gene3D" id="3.10.20.90">
    <property type="entry name" value="Phosphatidylinositol 3-kinase Catalytic Subunit, Chain A, domain 1"/>
    <property type="match status" value="2"/>
</dbReference>
<dbReference type="InterPro" id="IPR001012">
    <property type="entry name" value="UBX_dom"/>
</dbReference>
<accession>A0A835YJ49</accession>
<keyword evidence="4" id="KW-1185">Reference proteome</keyword>
<feature type="domain" description="UBX" evidence="2">
    <location>
        <begin position="587"/>
        <end position="665"/>
    </location>
</feature>
<dbReference type="PROSITE" id="PS50033">
    <property type="entry name" value="UBX"/>
    <property type="match status" value="1"/>
</dbReference>
<reference evidence="3" key="1">
    <citation type="submission" date="2021-02" db="EMBL/GenBank/DDBJ databases">
        <title>First Annotated Genome of the Yellow-green Alga Tribonema minus.</title>
        <authorList>
            <person name="Mahan K.M."/>
        </authorList>
    </citation>
    <scope>NUCLEOTIDE SEQUENCE</scope>
    <source>
        <strain evidence="3">UTEX B ZZ1240</strain>
    </source>
</reference>
<dbReference type="SUPFAM" id="SSF54236">
    <property type="entry name" value="Ubiquitin-like"/>
    <property type="match status" value="2"/>
</dbReference>
<dbReference type="GO" id="GO:0006886">
    <property type="term" value="P:intracellular protein transport"/>
    <property type="evidence" value="ECO:0007669"/>
    <property type="project" value="TreeGrafter"/>
</dbReference>
<dbReference type="InterPro" id="IPR021569">
    <property type="entry name" value="TUG-UBL1"/>
</dbReference>
<dbReference type="Pfam" id="PF09409">
    <property type="entry name" value="PUB"/>
    <property type="match status" value="1"/>
</dbReference>
<feature type="compositionally biased region" description="Low complexity" evidence="1">
    <location>
        <begin position="192"/>
        <end position="217"/>
    </location>
</feature>
<dbReference type="EMBL" id="JAFCMP010000548">
    <property type="protein sequence ID" value="KAG5175506.1"/>
    <property type="molecule type" value="Genomic_DNA"/>
</dbReference>
<dbReference type="Proteomes" id="UP000664859">
    <property type="component" value="Unassembled WGS sequence"/>
</dbReference>
<dbReference type="SUPFAM" id="SSF143503">
    <property type="entry name" value="PUG domain-like"/>
    <property type="match status" value="1"/>
</dbReference>
<proteinExistence type="predicted"/>
<feature type="compositionally biased region" description="Gly residues" evidence="1">
    <location>
        <begin position="731"/>
        <end position="749"/>
    </location>
</feature>
<sequence length="760" mass="76637">MSSSLTILWSGRRKAVKVGANSPMSAVLADACAAHGLTNTAKYTLFHKKAVVDLTQPFRLSSIPQNTTLELREVAAPSASATVRIGVRLSTGQRLQGSYPVASTLQQVLVDLLTQNGLGADGVDSAVLQFMRTTYAGPELAATTLAAMGLHGGSAMFTVSVGANGSSAPTAAPAPEAPAAALSAVDAAPAAAARPVTPADRPAAAEATEAPESPACPTKRHMQDSPSGSAGYAPVQQQRQQQQQAAPPAAPALAAADEGFEESKASEPPSLSAATLAAATDTVAPMDVAADAPPLLPAVNAATAAAAAVAAAPDVGLEACERALEQLRSSHFDADVGECVVTLIKYVDGVLTRPGEARTRTIKVSNAAFANKVGRLSGGPQFLLGAGFVETAADGAMSHQLAQDPHAHAVLVLPPEREDASLLARARELLCAEARQLGLPPNSIPVARRPSAPSAHAPAPAPFDPFKPLVSSLAPQPKGSDAEPSITERRVAELLAKQRQIEAANAAAFDRELTVTLPGGGTSGGGGGSGGSAAAAVAMDTGDDGGPSDKVLLAQRVARQLAERKREEATPFQTRAMRELERLQKAKAYSHALIRVQLPDRSVVQAKFLPRETVGDVAAAVSAALRAGVSGACPFALYVTPPRRTLAADAVLADEGLVPAALLYLSWQGPAAALIAERGLGVSAGDCLREDLVAAAGGSGGGGDAAAAYPSGLALSAEHAAGQQAALQQGARGGGGGGSGGSAAGGGSKSGKKPSWLKLR</sequence>
<evidence type="ECO:0000313" key="3">
    <source>
        <dbReference type="EMBL" id="KAG5175506.1"/>
    </source>
</evidence>
<name>A0A835YJ49_9STRA</name>
<feature type="region of interest" description="Disordered" evidence="1">
    <location>
        <begin position="724"/>
        <end position="760"/>
    </location>
</feature>
<dbReference type="GO" id="GO:0005634">
    <property type="term" value="C:nucleus"/>
    <property type="evidence" value="ECO:0007669"/>
    <property type="project" value="TreeGrafter"/>
</dbReference>
<evidence type="ECO:0000256" key="1">
    <source>
        <dbReference type="SAM" id="MobiDB-lite"/>
    </source>
</evidence>